<dbReference type="SUPFAM" id="SSF56281">
    <property type="entry name" value="Metallo-hydrolase/oxidoreductase"/>
    <property type="match status" value="1"/>
</dbReference>
<accession>A0A378JDJ5</accession>
<dbReference type="Proteomes" id="UP000254476">
    <property type="component" value="Unassembled WGS sequence"/>
</dbReference>
<gene>
    <name evidence="1" type="ORF">Lgra_0870</name>
    <name evidence="2" type="ORF">NCTC12388_02700</name>
</gene>
<dbReference type="STRING" id="45066.Lgra_0870"/>
<dbReference type="Proteomes" id="UP000054691">
    <property type="component" value="Unassembled WGS sequence"/>
</dbReference>
<protein>
    <submittedName>
        <fullName evidence="2">Uncharacterized protein</fullName>
    </submittedName>
</protein>
<evidence type="ECO:0000313" key="1">
    <source>
        <dbReference type="EMBL" id="KTD13735.1"/>
    </source>
</evidence>
<dbReference type="EMBL" id="UGOB01000001">
    <property type="protein sequence ID" value="STX45954.1"/>
    <property type="molecule type" value="Genomic_DNA"/>
</dbReference>
<organism evidence="2 4">
    <name type="scientific">Legionella gratiana</name>
    <dbReference type="NCBI Taxonomy" id="45066"/>
    <lineage>
        <taxon>Bacteria</taxon>
        <taxon>Pseudomonadati</taxon>
        <taxon>Pseudomonadota</taxon>
        <taxon>Gammaproteobacteria</taxon>
        <taxon>Legionellales</taxon>
        <taxon>Legionellaceae</taxon>
        <taxon>Legionella</taxon>
    </lineage>
</organism>
<dbReference type="RefSeq" id="WP_238584355.1">
    <property type="nucleotide sequence ID" value="NZ_CAAAHW010000012.1"/>
</dbReference>
<reference evidence="2 4" key="2">
    <citation type="submission" date="2018-06" db="EMBL/GenBank/DDBJ databases">
        <authorList>
            <consortium name="Pathogen Informatics"/>
            <person name="Doyle S."/>
        </authorList>
    </citation>
    <scope>NUCLEOTIDE SEQUENCE [LARGE SCALE GENOMIC DNA]</scope>
    <source>
        <strain evidence="2 4">NCTC12388</strain>
    </source>
</reference>
<evidence type="ECO:0000313" key="3">
    <source>
        <dbReference type="Proteomes" id="UP000054691"/>
    </source>
</evidence>
<evidence type="ECO:0000313" key="4">
    <source>
        <dbReference type="Proteomes" id="UP000254476"/>
    </source>
</evidence>
<dbReference type="Gene3D" id="3.60.15.10">
    <property type="entry name" value="Ribonuclease Z/Hydroxyacylglutathione hydrolase-like"/>
    <property type="match status" value="1"/>
</dbReference>
<reference evidence="1 3" key="1">
    <citation type="submission" date="2015-11" db="EMBL/GenBank/DDBJ databases">
        <title>Genomic analysis of 38 Legionella species identifies large and diverse effector repertoires.</title>
        <authorList>
            <person name="Burstein D."/>
            <person name="Amaro F."/>
            <person name="Zusman T."/>
            <person name="Lifshitz Z."/>
            <person name="Cohen O."/>
            <person name="Gilbert J.A."/>
            <person name="Pupko T."/>
            <person name="Shuman H.A."/>
            <person name="Segal G."/>
        </authorList>
    </citation>
    <scope>NUCLEOTIDE SEQUENCE [LARGE SCALE GENOMIC DNA]</scope>
    <source>
        <strain evidence="1 3">Lyon 8420412</strain>
    </source>
</reference>
<dbReference type="InterPro" id="IPR036866">
    <property type="entry name" value="RibonucZ/Hydroxyglut_hydro"/>
</dbReference>
<sequence length="239" mass="27255">MMSEYSPVWPHGEIVKEFKGIYVVRGTNITYFENMKIQHSRNMIIIESDGDLALINTVRLNEDGLRKLDELGCVKHVIQIGAFHGRDDGFYLDRYNACLWTVPTEDQEGKSRYPIIHYLKNADELPIKNTHFFMFKNSAPAEGFLYIDNHEGIIITCDSIKNWVEADQFFSEDTAKAAKSQGEIAKAQISPIWLKATGVQSSDFAPLLKLKFKHLLSAHGDVLRNTAYKDVKNSVRQID</sequence>
<dbReference type="EMBL" id="LNYE01000009">
    <property type="protein sequence ID" value="KTD13735.1"/>
    <property type="molecule type" value="Genomic_DNA"/>
</dbReference>
<keyword evidence="3" id="KW-1185">Reference proteome</keyword>
<evidence type="ECO:0000313" key="2">
    <source>
        <dbReference type="EMBL" id="STX45954.1"/>
    </source>
</evidence>
<proteinExistence type="predicted"/>
<dbReference type="AlphaFoldDB" id="A0A378JDJ5"/>
<name>A0A378JDJ5_9GAMM</name>